<evidence type="ECO:0000313" key="3">
    <source>
        <dbReference type="EMBL" id="KAH7050978.1"/>
    </source>
</evidence>
<feature type="compositionally biased region" description="Low complexity" evidence="1">
    <location>
        <begin position="134"/>
        <end position="168"/>
    </location>
</feature>
<feature type="signal peptide" evidence="2">
    <location>
        <begin position="1"/>
        <end position="21"/>
    </location>
</feature>
<proteinExistence type="predicted"/>
<keyword evidence="2" id="KW-0732">Signal</keyword>
<feature type="region of interest" description="Disordered" evidence="1">
    <location>
        <begin position="133"/>
        <end position="168"/>
    </location>
</feature>
<reference evidence="3 4" key="1">
    <citation type="journal article" date="2021" name="Nat. Commun.">
        <title>Genetic determinants of endophytism in the Arabidopsis root mycobiome.</title>
        <authorList>
            <person name="Mesny F."/>
            <person name="Miyauchi S."/>
            <person name="Thiergart T."/>
            <person name="Pickel B."/>
            <person name="Atanasova L."/>
            <person name="Karlsson M."/>
            <person name="Huettel B."/>
            <person name="Barry K.W."/>
            <person name="Haridas S."/>
            <person name="Chen C."/>
            <person name="Bauer D."/>
            <person name="Andreopoulos W."/>
            <person name="Pangilinan J."/>
            <person name="LaButti K."/>
            <person name="Riley R."/>
            <person name="Lipzen A."/>
            <person name="Clum A."/>
            <person name="Drula E."/>
            <person name="Henrissat B."/>
            <person name="Kohler A."/>
            <person name="Grigoriev I.V."/>
            <person name="Martin F.M."/>
            <person name="Hacquard S."/>
        </authorList>
    </citation>
    <scope>NUCLEOTIDE SEQUENCE [LARGE SCALE GENOMIC DNA]</scope>
    <source>
        <strain evidence="3 4">MPI-SDFR-AT-0080</strain>
    </source>
</reference>
<dbReference type="EMBL" id="JAGTJR010000012">
    <property type="protein sequence ID" value="KAH7050978.1"/>
    <property type="molecule type" value="Genomic_DNA"/>
</dbReference>
<gene>
    <name evidence="3" type="ORF">B0J12DRAFT_739935</name>
</gene>
<evidence type="ECO:0000256" key="1">
    <source>
        <dbReference type="SAM" id="MobiDB-lite"/>
    </source>
</evidence>
<sequence>MTRNRFALLLVKAIFFTTVSSLNSKHTLSVFILTTINMFSKTIVSGLALSALISVGAAQDCPQNGPASSLFQSCGQVQGSMNVCTTGAVTSCSCSVLAHQSACYQSYKDNYCSNWVYQNDYFSANCGDNYADETSSTRSSEPASTSAEATTTADSSSASASSSSSASSRSSASSAASASATAAASSAASSASASASRSGSSASGSASASASASASGTAASASGSAASTPASSGAAQATGAAGSFGLDSLLMAGGLLAALF</sequence>
<keyword evidence="4" id="KW-1185">Reference proteome</keyword>
<organism evidence="3 4">
    <name type="scientific">Macrophomina phaseolina</name>
    <dbReference type="NCBI Taxonomy" id="35725"/>
    <lineage>
        <taxon>Eukaryota</taxon>
        <taxon>Fungi</taxon>
        <taxon>Dikarya</taxon>
        <taxon>Ascomycota</taxon>
        <taxon>Pezizomycotina</taxon>
        <taxon>Dothideomycetes</taxon>
        <taxon>Dothideomycetes incertae sedis</taxon>
        <taxon>Botryosphaeriales</taxon>
        <taxon>Botryosphaeriaceae</taxon>
        <taxon>Macrophomina</taxon>
    </lineage>
</organism>
<name>A0ABQ8GB91_9PEZI</name>
<protein>
    <recommendedName>
        <fullName evidence="5">Extracellular membrane protein CFEM domain-containing protein</fullName>
    </recommendedName>
</protein>
<accession>A0ABQ8GB91</accession>
<dbReference type="Proteomes" id="UP000774617">
    <property type="component" value="Unassembled WGS sequence"/>
</dbReference>
<comment type="caution">
    <text evidence="3">The sequence shown here is derived from an EMBL/GenBank/DDBJ whole genome shotgun (WGS) entry which is preliminary data.</text>
</comment>
<feature type="chain" id="PRO_5047283989" description="Extracellular membrane protein CFEM domain-containing protein" evidence="2">
    <location>
        <begin position="22"/>
        <end position="260"/>
    </location>
</feature>
<evidence type="ECO:0000256" key="2">
    <source>
        <dbReference type="SAM" id="SignalP"/>
    </source>
</evidence>
<evidence type="ECO:0008006" key="5">
    <source>
        <dbReference type="Google" id="ProtNLM"/>
    </source>
</evidence>
<evidence type="ECO:0000313" key="4">
    <source>
        <dbReference type="Proteomes" id="UP000774617"/>
    </source>
</evidence>